<organism evidence="3 4">
    <name type="scientific">Planosporangium flavigriseum</name>
    <dbReference type="NCBI Taxonomy" id="373681"/>
    <lineage>
        <taxon>Bacteria</taxon>
        <taxon>Bacillati</taxon>
        <taxon>Actinomycetota</taxon>
        <taxon>Actinomycetes</taxon>
        <taxon>Micromonosporales</taxon>
        <taxon>Micromonosporaceae</taxon>
        <taxon>Planosporangium</taxon>
    </lineage>
</organism>
<sequence length="209" mass="21916">MSVASALLVAAAVVALLPLVSLVYDLVHFDDVLRRAAERTAASPQEISQERSANRIVSAVAIAVVLLTSAALFIPALWLRRGSPVARAFSCVAGSGAALCCCGGYGLSLAAQSSPSTSELQAEVTRLSARETPAWVPLMSLPAVLVVPLAITAVVLLLLPPSNRFFRQPPPAPPPQPYGGYYAYPANHPEEPTNPPDSPDHPPGNPPRE</sequence>
<keyword evidence="2" id="KW-0812">Transmembrane</keyword>
<comment type="caution">
    <text evidence="3">The sequence shown here is derived from an EMBL/GenBank/DDBJ whole genome shotgun (WGS) entry which is preliminary data.</text>
</comment>
<accession>A0A8J3LQQ6</accession>
<evidence type="ECO:0000313" key="4">
    <source>
        <dbReference type="Proteomes" id="UP000653674"/>
    </source>
</evidence>
<evidence type="ECO:0000256" key="2">
    <source>
        <dbReference type="SAM" id="Phobius"/>
    </source>
</evidence>
<feature type="transmembrane region" description="Helical" evidence="2">
    <location>
        <begin position="134"/>
        <end position="159"/>
    </location>
</feature>
<feature type="transmembrane region" description="Helical" evidence="2">
    <location>
        <begin position="56"/>
        <end position="79"/>
    </location>
</feature>
<feature type="compositionally biased region" description="Pro residues" evidence="1">
    <location>
        <begin position="192"/>
        <end position="209"/>
    </location>
</feature>
<dbReference type="AlphaFoldDB" id="A0A8J3LQQ6"/>
<protein>
    <submittedName>
        <fullName evidence="3">Uncharacterized protein</fullName>
    </submittedName>
</protein>
<gene>
    <name evidence="3" type="ORF">Pfl04_03950</name>
</gene>
<feature type="compositionally biased region" description="Pro residues" evidence="1">
    <location>
        <begin position="168"/>
        <end position="177"/>
    </location>
</feature>
<name>A0A8J3LQQ6_9ACTN</name>
<keyword evidence="2" id="KW-1133">Transmembrane helix</keyword>
<keyword evidence="4" id="KW-1185">Reference proteome</keyword>
<feature type="region of interest" description="Disordered" evidence="1">
    <location>
        <begin position="168"/>
        <end position="209"/>
    </location>
</feature>
<dbReference type="EMBL" id="BONU01000002">
    <property type="protein sequence ID" value="GIG71991.1"/>
    <property type="molecule type" value="Genomic_DNA"/>
</dbReference>
<evidence type="ECO:0000256" key="1">
    <source>
        <dbReference type="SAM" id="MobiDB-lite"/>
    </source>
</evidence>
<feature type="transmembrane region" description="Helical" evidence="2">
    <location>
        <begin position="91"/>
        <end position="114"/>
    </location>
</feature>
<proteinExistence type="predicted"/>
<keyword evidence="2" id="KW-0472">Membrane</keyword>
<dbReference type="Proteomes" id="UP000653674">
    <property type="component" value="Unassembled WGS sequence"/>
</dbReference>
<reference evidence="3" key="1">
    <citation type="submission" date="2021-01" db="EMBL/GenBank/DDBJ databases">
        <title>Whole genome shotgun sequence of Planosporangium flavigriseum NBRC 105377.</title>
        <authorList>
            <person name="Komaki H."/>
            <person name="Tamura T."/>
        </authorList>
    </citation>
    <scope>NUCLEOTIDE SEQUENCE</scope>
    <source>
        <strain evidence="3">NBRC 105377</strain>
    </source>
</reference>
<evidence type="ECO:0000313" key="3">
    <source>
        <dbReference type="EMBL" id="GIG71991.1"/>
    </source>
</evidence>